<accession>A0AAD0RGM9</accession>
<dbReference type="Pfam" id="PF07963">
    <property type="entry name" value="N_methyl"/>
    <property type="match status" value="1"/>
</dbReference>
<name>A0AAD0RGM9_PSEO7</name>
<sequence length="221" mass="25137">MAVKQKGFTLVELLISITLLSLVMATGTFAYFQFASRWDKELGDFQQQARTAKVVAQLEQVLKGVIPYVVRDKTGEPTFFFVGSESRLLAVTSNGLINGGPEIFRLVIQQNKNDFQLVYQAIALEQTILTSTEQSLDFSNSKVLLSNLQRADLSYFGWRDLTLKSSRTPGTAPNWFENYHSQERGLTPEYIKLNIDDFTLFSQLDRDPSRWKGHFIESGMF</sequence>
<dbReference type="Proteomes" id="UP000258102">
    <property type="component" value="Chromosome 1"/>
</dbReference>
<dbReference type="InterPro" id="IPR012902">
    <property type="entry name" value="N_methyl_site"/>
</dbReference>
<dbReference type="KEGG" id="ppis:B1L02_14725"/>
<organism evidence="2 3">
    <name type="scientific">Pseudoalteromonas piscicida</name>
    <dbReference type="NCBI Taxonomy" id="43662"/>
    <lineage>
        <taxon>Bacteria</taxon>
        <taxon>Pseudomonadati</taxon>
        <taxon>Pseudomonadota</taxon>
        <taxon>Gammaproteobacteria</taxon>
        <taxon>Alteromonadales</taxon>
        <taxon>Pseudoalteromonadaceae</taxon>
        <taxon>Pseudoalteromonas</taxon>
    </lineage>
</organism>
<reference evidence="2 3" key="1">
    <citation type="submission" date="2018-08" db="EMBL/GenBank/DDBJ databases">
        <title>Whole Genome Sequences of Two Pseudoalteromonas piscicida Strains, DE1-A and DE2-A, which Exhibit Strong Antibacterial Activity against Vibrio vulnificus.</title>
        <authorList>
            <person name="Richards G.P."/>
            <person name="Needleman D.S."/>
            <person name="Watson M.A."/>
            <person name="Polson S.W."/>
        </authorList>
    </citation>
    <scope>NUCLEOTIDE SEQUENCE [LARGE SCALE GENOMIC DNA]</scope>
    <source>
        <strain evidence="2 3">DE2-A</strain>
    </source>
</reference>
<feature type="transmembrane region" description="Helical" evidence="1">
    <location>
        <begin position="13"/>
        <end position="32"/>
    </location>
</feature>
<dbReference type="RefSeq" id="WP_088531633.1">
    <property type="nucleotide sequence ID" value="NZ_CP021646.1"/>
</dbReference>
<protein>
    <submittedName>
        <fullName evidence="2">Prepilin-type N-terminal cleavage/methylation domain-containing protein</fullName>
    </submittedName>
</protein>
<keyword evidence="1" id="KW-0812">Transmembrane</keyword>
<evidence type="ECO:0000313" key="2">
    <source>
        <dbReference type="EMBL" id="AXR01150.1"/>
    </source>
</evidence>
<proteinExistence type="predicted"/>
<evidence type="ECO:0000313" key="3">
    <source>
        <dbReference type="Proteomes" id="UP000258102"/>
    </source>
</evidence>
<keyword evidence="1" id="KW-1133">Transmembrane helix</keyword>
<dbReference type="PROSITE" id="PS00409">
    <property type="entry name" value="PROKAR_NTER_METHYL"/>
    <property type="match status" value="1"/>
</dbReference>
<keyword evidence="1" id="KW-0472">Membrane</keyword>
<dbReference type="EMBL" id="CP031761">
    <property type="protein sequence ID" value="AXR01150.1"/>
    <property type="molecule type" value="Genomic_DNA"/>
</dbReference>
<evidence type="ECO:0000256" key="1">
    <source>
        <dbReference type="SAM" id="Phobius"/>
    </source>
</evidence>
<dbReference type="AlphaFoldDB" id="A0AAD0RGM9"/>
<dbReference type="NCBIfam" id="TIGR02532">
    <property type="entry name" value="IV_pilin_GFxxxE"/>
    <property type="match status" value="1"/>
</dbReference>
<gene>
    <name evidence="2" type="ORF">D0511_03010</name>
</gene>